<dbReference type="PANTHER" id="PTHR13026:SF0">
    <property type="entry name" value="RIBOSOMAL RNA PROCESSING 1B"/>
    <property type="match status" value="1"/>
</dbReference>
<keyword evidence="3" id="KW-0698">rRNA processing</keyword>
<proteinExistence type="inferred from homology"/>
<dbReference type="PANTHER" id="PTHR13026">
    <property type="entry name" value="NNP-1 PROTEIN NOVEL NUCLEAR PROTEIN 1 NOP52"/>
    <property type="match status" value="1"/>
</dbReference>
<dbReference type="EMBL" id="ML996102">
    <property type="protein sequence ID" value="KAF2739925.1"/>
    <property type="molecule type" value="Genomic_DNA"/>
</dbReference>
<dbReference type="InterPro" id="IPR010301">
    <property type="entry name" value="RRP1"/>
</dbReference>
<protein>
    <submittedName>
        <fullName evidence="6">Uncharacterized protein</fullName>
    </submittedName>
</protein>
<accession>A0A9P4R894</accession>
<gene>
    <name evidence="6" type="ORF">EJ04DRAFT_483391</name>
</gene>
<dbReference type="GO" id="GO:0030688">
    <property type="term" value="C:preribosome, small subunit precursor"/>
    <property type="evidence" value="ECO:0007669"/>
    <property type="project" value="InterPro"/>
</dbReference>
<name>A0A9P4R894_9PLEO</name>
<dbReference type="AlphaFoldDB" id="A0A9P4R894"/>
<evidence type="ECO:0000313" key="6">
    <source>
        <dbReference type="EMBL" id="KAF2739925.1"/>
    </source>
</evidence>
<evidence type="ECO:0000256" key="4">
    <source>
        <dbReference type="ARBA" id="ARBA00023242"/>
    </source>
</evidence>
<keyword evidence="7" id="KW-1185">Reference proteome</keyword>
<evidence type="ECO:0000256" key="1">
    <source>
        <dbReference type="ARBA" id="ARBA00004123"/>
    </source>
</evidence>
<organism evidence="6 7">
    <name type="scientific">Polyplosphaeria fusca</name>
    <dbReference type="NCBI Taxonomy" id="682080"/>
    <lineage>
        <taxon>Eukaryota</taxon>
        <taxon>Fungi</taxon>
        <taxon>Dikarya</taxon>
        <taxon>Ascomycota</taxon>
        <taxon>Pezizomycotina</taxon>
        <taxon>Dothideomycetes</taxon>
        <taxon>Pleosporomycetidae</taxon>
        <taxon>Pleosporales</taxon>
        <taxon>Tetraplosphaeriaceae</taxon>
        <taxon>Polyplosphaeria</taxon>
    </lineage>
</organism>
<dbReference type="OrthoDB" id="2019504at2759"/>
<dbReference type="GO" id="GO:0006364">
    <property type="term" value="P:rRNA processing"/>
    <property type="evidence" value="ECO:0007669"/>
    <property type="project" value="UniProtKB-KW"/>
</dbReference>
<feature type="compositionally biased region" description="Acidic residues" evidence="5">
    <location>
        <begin position="219"/>
        <end position="238"/>
    </location>
</feature>
<feature type="region of interest" description="Disordered" evidence="5">
    <location>
        <begin position="217"/>
        <end position="238"/>
    </location>
</feature>
<dbReference type="Proteomes" id="UP000799444">
    <property type="component" value="Unassembled WGS sequence"/>
</dbReference>
<sequence length="238" mass="26764">MASEAQNSPFIKNMASSDKKTRDQALTSLRAYLAAQTQISPLDLLKLWKGLFYCLYMQDKPAQQQRLSRDLASLVSTLRPDVVLPFLGAFWTTMAREWGNIDTHRMNKYLYLIRQYVHASFAWVARGGWKEGVVGSHGRVLEEGPLSAGDVKVPDGLRYHVLDVFVDEVERVGVEGVEIESVLAPVEKLAREGRVKSLRKAAEEVLGDERVRRWRGESVDEVGDGSEGDEEEWGGIQD</sequence>
<comment type="subcellular location">
    <subcellularLocation>
        <location evidence="1">Nucleus</location>
    </subcellularLocation>
</comment>
<evidence type="ECO:0000256" key="5">
    <source>
        <dbReference type="SAM" id="MobiDB-lite"/>
    </source>
</evidence>
<evidence type="ECO:0000256" key="3">
    <source>
        <dbReference type="ARBA" id="ARBA00022552"/>
    </source>
</evidence>
<reference evidence="6" key="1">
    <citation type="journal article" date="2020" name="Stud. Mycol.">
        <title>101 Dothideomycetes genomes: a test case for predicting lifestyles and emergence of pathogens.</title>
        <authorList>
            <person name="Haridas S."/>
            <person name="Albert R."/>
            <person name="Binder M."/>
            <person name="Bloem J."/>
            <person name="Labutti K."/>
            <person name="Salamov A."/>
            <person name="Andreopoulos B."/>
            <person name="Baker S."/>
            <person name="Barry K."/>
            <person name="Bills G."/>
            <person name="Bluhm B."/>
            <person name="Cannon C."/>
            <person name="Castanera R."/>
            <person name="Culley D."/>
            <person name="Daum C."/>
            <person name="Ezra D."/>
            <person name="Gonzalez J."/>
            <person name="Henrissat B."/>
            <person name="Kuo A."/>
            <person name="Liang C."/>
            <person name="Lipzen A."/>
            <person name="Lutzoni F."/>
            <person name="Magnuson J."/>
            <person name="Mondo S."/>
            <person name="Nolan M."/>
            <person name="Ohm R."/>
            <person name="Pangilinan J."/>
            <person name="Park H.-J."/>
            <person name="Ramirez L."/>
            <person name="Alfaro M."/>
            <person name="Sun H."/>
            <person name="Tritt A."/>
            <person name="Yoshinaga Y."/>
            <person name="Zwiers L.-H."/>
            <person name="Turgeon B."/>
            <person name="Goodwin S."/>
            <person name="Spatafora J."/>
            <person name="Crous P."/>
            <person name="Grigoriev I."/>
        </authorList>
    </citation>
    <scope>NUCLEOTIDE SEQUENCE</scope>
    <source>
        <strain evidence="6">CBS 125425</strain>
    </source>
</reference>
<keyword evidence="4" id="KW-0539">Nucleus</keyword>
<evidence type="ECO:0000256" key="2">
    <source>
        <dbReference type="ARBA" id="ARBA00006374"/>
    </source>
</evidence>
<evidence type="ECO:0000313" key="7">
    <source>
        <dbReference type="Proteomes" id="UP000799444"/>
    </source>
</evidence>
<comment type="caution">
    <text evidence="6">The sequence shown here is derived from an EMBL/GenBank/DDBJ whole genome shotgun (WGS) entry which is preliminary data.</text>
</comment>
<dbReference type="GO" id="GO:0005634">
    <property type="term" value="C:nucleus"/>
    <property type="evidence" value="ECO:0007669"/>
    <property type="project" value="UniProtKB-SubCell"/>
</dbReference>
<comment type="similarity">
    <text evidence="2">Belongs to the RRP1 family.</text>
</comment>
<dbReference type="Pfam" id="PF05997">
    <property type="entry name" value="Nop52"/>
    <property type="match status" value="1"/>
</dbReference>